<dbReference type="InterPro" id="IPR004754">
    <property type="entry name" value="Amino_acid_antiprt"/>
</dbReference>
<feature type="transmembrane region" description="Helical" evidence="10">
    <location>
        <begin position="419"/>
        <end position="436"/>
    </location>
</feature>
<feature type="transmembrane region" description="Helical" evidence="10">
    <location>
        <begin position="299"/>
        <end position="332"/>
    </location>
</feature>
<dbReference type="GO" id="GO:0005886">
    <property type="term" value="C:plasma membrane"/>
    <property type="evidence" value="ECO:0007669"/>
    <property type="project" value="UniProtKB-SubCell"/>
</dbReference>
<protein>
    <submittedName>
        <fullName evidence="11">Amino acid/polyamine/organocation transporter, APC superfamily</fullName>
    </submittedName>
</protein>
<feature type="transmembrane region" description="Helical" evidence="10">
    <location>
        <begin position="378"/>
        <end position="399"/>
    </location>
</feature>
<evidence type="ECO:0000256" key="6">
    <source>
        <dbReference type="ARBA" id="ARBA00022970"/>
    </source>
</evidence>
<reference evidence="12" key="1">
    <citation type="submission" date="2016-10" db="EMBL/GenBank/DDBJ databases">
        <authorList>
            <person name="Varghese N."/>
            <person name="Submissions S."/>
        </authorList>
    </citation>
    <scope>NUCLEOTIDE SEQUENCE [LARGE SCALE GENOMIC DNA]</scope>
    <source>
        <strain evidence="12">LMG 26416</strain>
    </source>
</reference>
<dbReference type="EMBL" id="FOAJ01000026">
    <property type="protein sequence ID" value="SEM10918.1"/>
    <property type="molecule type" value="Genomic_DNA"/>
</dbReference>
<dbReference type="PANTHER" id="PTHR42770:SF4">
    <property type="entry name" value="ARGININE_ORNITHINE ANTIPORTER-RELATED"/>
    <property type="match status" value="1"/>
</dbReference>
<feature type="region of interest" description="Disordered" evidence="9">
    <location>
        <begin position="1"/>
        <end position="28"/>
    </location>
</feature>
<sequence>MSQPTAEKPAVSGTPPVPAKPTASGGGPDTRKLGLLLLSGIVVGSMIGGGAFNLPQNMAAGAGLGAIAIAWVVTLVGMFFLSNSFRTLADQRPDLTAGIYSYAREGFGKFAGFEMAWGYWLSSAFGNVAFAVLIMQTLGYFFPSLDGKNWQSIVGGSLLIWAMHFMVLSGVKRTAILNTMASVVNIITLSVAIVVIALFFQKGHFSFDVWGQQQHLGSTLAQVKSTMLVTLWVFIGIEGAVVVSDRARNQHQVGTATFIGLAVCTTLYFLLSALPFGVMSQHQLAGLQNPSSAYVLQQLVGHWGAIFVVVALLFSVLSCWLAWTVLVAELPYAAAKDNIFPRVLSHENRHHAAAPSLWLSSAVMQVMMFVVLFAHDAWIWLISVAGVMILPPYLASTGFLWRCAVQKNFQVHTGEGKRASLWTGVLGTVYSAWLLYAAGPTYLLMSTIFFVVGIPVFWYAQREKDPQGPVFTGRERVAAIVLFVVAVIAFVLFAKGVVSIG</sequence>
<feature type="transmembrane region" description="Helical" evidence="10">
    <location>
        <begin position="442"/>
        <end position="460"/>
    </location>
</feature>
<feature type="transmembrane region" description="Helical" evidence="10">
    <location>
        <begin position="117"/>
        <end position="138"/>
    </location>
</feature>
<dbReference type="PANTHER" id="PTHR42770">
    <property type="entry name" value="AMINO ACID TRANSPORTER-RELATED"/>
    <property type="match status" value="1"/>
</dbReference>
<keyword evidence="6" id="KW-0029">Amino-acid transport</keyword>
<dbReference type="InterPro" id="IPR002293">
    <property type="entry name" value="AA/rel_permease1"/>
</dbReference>
<dbReference type="AlphaFoldDB" id="A0A1H7VQ58"/>
<feature type="transmembrane region" description="Helical" evidence="10">
    <location>
        <begin position="33"/>
        <end position="52"/>
    </location>
</feature>
<keyword evidence="4" id="KW-1003">Cell membrane</keyword>
<feature type="transmembrane region" description="Helical" evidence="10">
    <location>
        <begin position="480"/>
        <end position="500"/>
    </location>
</feature>
<evidence type="ECO:0000256" key="9">
    <source>
        <dbReference type="SAM" id="MobiDB-lite"/>
    </source>
</evidence>
<comment type="subcellular location">
    <subcellularLocation>
        <location evidence="1">Cell membrane</location>
        <topology evidence="1">Multi-pass membrane protein</topology>
    </subcellularLocation>
</comment>
<dbReference type="PIRSF" id="PIRSF006060">
    <property type="entry name" value="AA_transporter"/>
    <property type="match status" value="1"/>
</dbReference>
<feature type="transmembrane region" description="Helical" evidence="10">
    <location>
        <begin position="255"/>
        <end position="279"/>
    </location>
</feature>
<comment type="similarity">
    <text evidence="2">Belongs to the amino acid-polyamine-organocation (APC) superfamily. Basic amino acid/polyamine antiporter (APA) (TC 2.A.3.2) family.</text>
</comment>
<keyword evidence="5 10" id="KW-0812">Transmembrane</keyword>
<feature type="transmembrane region" description="Helical" evidence="10">
    <location>
        <begin position="183"/>
        <end position="201"/>
    </location>
</feature>
<evidence type="ECO:0000256" key="2">
    <source>
        <dbReference type="ARBA" id="ARBA00008220"/>
    </source>
</evidence>
<dbReference type="InterPro" id="IPR050367">
    <property type="entry name" value="APC_superfamily"/>
</dbReference>
<evidence type="ECO:0000313" key="11">
    <source>
        <dbReference type="EMBL" id="SEM10918.1"/>
    </source>
</evidence>
<evidence type="ECO:0000256" key="10">
    <source>
        <dbReference type="SAM" id="Phobius"/>
    </source>
</evidence>
<dbReference type="NCBIfam" id="TIGR00905">
    <property type="entry name" value="2A0302"/>
    <property type="match status" value="1"/>
</dbReference>
<evidence type="ECO:0000313" key="12">
    <source>
        <dbReference type="Proteomes" id="UP000199120"/>
    </source>
</evidence>
<dbReference type="RefSeq" id="WP_090548566.1">
    <property type="nucleotide sequence ID" value="NZ_FNSR01000002.1"/>
</dbReference>
<keyword evidence="7 10" id="KW-1133">Transmembrane helix</keyword>
<dbReference type="Proteomes" id="UP000199120">
    <property type="component" value="Unassembled WGS sequence"/>
</dbReference>
<dbReference type="STRING" id="416943.SAMN05445871_4362"/>
<gene>
    <name evidence="11" type="ORF">SAMN05192542_12650</name>
</gene>
<feature type="transmembrane region" description="Helical" evidence="10">
    <location>
        <begin position="221"/>
        <end position="243"/>
    </location>
</feature>
<accession>A0A1H7VQ58</accession>
<dbReference type="GO" id="GO:0022857">
    <property type="term" value="F:transmembrane transporter activity"/>
    <property type="evidence" value="ECO:0007669"/>
    <property type="project" value="InterPro"/>
</dbReference>
<keyword evidence="8 10" id="KW-0472">Membrane</keyword>
<evidence type="ECO:0000256" key="3">
    <source>
        <dbReference type="ARBA" id="ARBA00022448"/>
    </source>
</evidence>
<dbReference type="Pfam" id="PF13520">
    <property type="entry name" value="AA_permease_2"/>
    <property type="match status" value="1"/>
</dbReference>
<evidence type="ECO:0000256" key="8">
    <source>
        <dbReference type="ARBA" id="ARBA00023136"/>
    </source>
</evidence>
<feature type="transmembrane region" description="Helical" evidence="10">
    <location>
        <begin position="352"/>
        <end position="372"/>
    </location>
</feature>
<evidence type="ECO:0000256" key="1">
    <source>
        <dbReference type="ARBA" id="ARBA00004651"/>
    </source>
</evidence>
<keyword evidence="12" id="KW-1185">Reference proteome</keyword>
<dbReference type="OrthoDB" id="3185104at2"/>
<keyword evidence="3" id="KW-0813">Transport</keyword>
<feature type="transmembrane region" description="Helical" evidence="10">
    <location>
        <begin position="150"/>
        <end position="171"/>
    </location>
</feature>
<feature type="transmembrane region" description="Helical" evidence="10">
    <location>
        <begin position="58"/>
        <end position="81"/>
    </location>
</feature>
<evidence type="ECO:0000256" key="7">
    <source>
        <dbReference type="ARBA" id="ARBA00022989"/>
    </source>
</evidence>
<evidence type="ECO:0000256" key="5">
    <source>
        <dbReference type="ARBA" id="ARBA00022692"/>
    </source>
</evidence>
<name>A0A1H7VQ58_9BURK</name>
<proteinExistence type="inferred from homology"/>
<dbReference type="Gene3D" id="1.20.1740.10">
    <property type="entry name" value="Amino acid/polyamine transporter I"/>
    <property type="match status" value="1"/>
</dbReference>
<evidence type="ECO:0000256" key="4">
    <source>
        <dbReference type="ARBA" id="ARBA00022475"/>
    </source>
</evidence>
<organism evidence="11 12">
    <name type="scientific">Paraburkholderia caballeronis</name>
    <dbReference type="NCBI Taxonomy" id="416943"/>
    <lineage>
        <taxon>Bacteria</taxon>
        <taxon>Pseudomonadati</taxon>
        <taxon>Pseudomonadota</taxon>
        <taxon>Betaproteobacteria</taxon>
        <taxon>Burkholderiales</taxon>
        <taxon>Burkholderiaceae</taxon>
        <taxon>Paraburkholderia</taxon>
    </lineage>
</organism>
<dbReference type="GO" id="GO:0006865">
    <property type="term" value="P:amino acid transport"/>
    <property type="evidence" value="ECO:0007669"/>
    <property type="project" value="UniProtKB-KW"/>
</dbReference>